<comment type="similarity">
    <text evidence="2">Belongs to the methyltransferase superfamily. Trimethylguanosine synthase family.</text>
</comment>
<comment type="caution">
    <text evidence="8">The sequence shown here is derived from an EMBL/GenBank/DDBJ whole genome shotgun (WGS) entry which is preliminary data.</text>
</comment>
<feature type="non-terminal residue" evidence="8">
    <location>
        <position position="28"/>
    </location>
</feature>
<comment type="catalytic activity">
    <reaction evidence="4">
        <text>a 5'-end (N(7)-methyl 5'-triphosphoguanosine)-ribonucleoside in snoRNA + S-adenosyl-L-methionine = a 5'-end (N(2),N(7)-dimethyl 5'-triphosphoguanosine)-ribonucleoside in snoRNA + S-adenosyl-L-homocysteine + H(+)</text>
        <dbReference type="Rhea" id="RHEA:78475"/>
        <dbReference type="Rhea" id="RHEA-COMP:19086"/>
        <dbReference type="Rhea" id="RHEA-COMP:19088"/>
        <dbReference type="ChEBI" id="CHEBI:15378"/>
        <dbReference type="ChEBI" id="CHEBI:57856"/>
        <dbReference type="ChEBI" id="CHEBI:59789"/>
        <dbReference type="ChEBI" id="CHEBI:156461"/>
        <dbReference type="ChEBI" id="CHEBI:172880"/>
    </reaction>
    <physiologicalReaction direction="left-to-right" evidence="4">
        <dbReference type="Rhea" id="RHEA:78476"/>
    </physiologicalReaction>
</comment>
<accession>A0A392QFY9</accession>
<sequence length="28" mass="3136">MSEADTVFLSPPWGGPDYAKVETYDMKT</sequence>
<proteinExistence type="inferred from homology"/>
<dbReference type="Gene3D" id="3.40.50.150">
    <property type="entry name" value="Vaccinia Virus protein VP39"/>
    <property type="match status" value="1"/>
</dbReference>
<evidence type="ECO:0000256" key="6">
    <source>
        <dbReference type="ARBA" id="ARBA00049075"/>
    </source>
</evidence>
<evidence type="ECO:0000256" key="2">
    <source>
        <dbReference type="ARBA" id="ARBA00025783"/>
    </source>
</evidence>
<reference evidence="8 9" key="1">
    <citation type="journal article" date="2018" name="Front. Plant Sci.">
        <title>Red Clover (Trifolium pratense) and Zigzag Clover (T. medium) - A Picture of Genomic Similarities and Differences.</title>
        <authorList>
            <person name="Dluhosova J."/>
            <person name="Istvanek J."/>
            <person name="Nedelnik J."/>
            <person name="Repkova J."/>
        </authorList>
    </citation>
    <scope>NUCLEOTIDE SEQUENCE [LARGE SCALE GENOMIC DNA]</scope>
    <source>
        <strain evidence="9">cv. 10/8</strain>
        <tissue evidence="8">Leaf</tissue>
    </source>
</reference>
<dbReference type="InterPro" id="IPR029063">
    <property type="entry name" value="SAM-dependent_MTases_sf"/>
</dbReference>
<organism evidence="8 9">
    <name type="scientific">Trifolium medium</name>
    <dbReference type="NCBI Taxonomy" id="97028"/>
    <lineage>
        <taxon>Eukaryota</taxon>
        <taxon>Viridiplantae</taxon>
        <taxon>Streptophyta</taxon>
        <taxon>Embryophyta</taxon>
        <taxon>Tracheophyta</taxon>
        <taxon>Spermatophyta</taxon>
        <taxon>Magnoliopsida</taxon>
        <taxon>eudicotyledons</taxon>
        <taxon>Gunneridae</taxon>
        <taxon>Pentapetalae</taxon>
        <taxon>rosids</taxon>
        <taxon>fabids</taxon>
        <taxon>Fabales</taxon>
        <taxon>Fabaceae</taxon>
        <taxon>Papilionoideae</taxon>
        <taxon>50 kb inversion clade</taxon>
        <taxon>NPAAA clade</taxon>
        <taxon>Hologalegina</taxon>
        <taxon>IRL clade</taxon>
        <taxon>Trifolieae</taxon>
        <taxon>Trifolium</taxon>
    </lineage>
</organism>
<dbReference type="Proteomes" id="UP000265520">
    <property type="component" value="Unassembled WGS sequence"/>
</dbReference>
<dbReference type="GO" id="GO:0036261">
    <property type="term" value="P:7-methylguanosine cap hypermethylation"/>
    <property type="evidence" value="ECO:0007669"/>
    <property type="project" value="InterPro"/>
</dbReference>
<dbReference type="AlphaFoldDB" id="A0A392QFY9"/>
<evidence type="ECO:0000313" key="8">
    <source>
        <dbReference type="EMBL" id="MCI22797.1"/>
    </source>
</evidence>
<evidence type="ECO:0000256" key="4">
    <source>
        <dbReference type="ARBA" id="ARBA00048740"/>
    </source>
</evidence>
<dbReference type="GO" id="GO:0008168">
    <property type="term" value="F:methyltransferase activity"/>
    <property type="evidence" value="ECO:0007669"/>
    <property type="project" value="InterPro"/>
</dbReference>
<evidence type="ECO:0000256" key="7">
    <source>
        <dbReference type="ARBA" id="ARBA00049790"/>
    </source>
</evidence>
<dbReference type="Pfam" id="PF09445">
    <property type="entry name" value="Methyltransf_15"/>
    <property type="match status" value="1"/>
</dbReference>
<comment type="catalytic activity">
    <reaction evidence="5">
        <text>a 5'-end (N(2),N(7)-dimethyl 5'-triphosphoguanosine)-ribonucleoside in snRNA + S-adenosyl-L-methionine = a 5'-end (N(2),N(2),N(7)-trimethyl 5'-triphosphoguanosine)-ribonucleoside in snRNA + S-adenosyl-L-homocysteine + H(+)</text>
        <dbReference type="Rhea" id="RHEA:78479"/>
        <dbReference type="Rhea" id="RHEA-COMP:19087"/>
        <dbReference type="Rhea" id="RHEA-COMP:19089"/>
        <dbReference type="ChEBI" id="CHEBI:15378"/>
        <dbReference type="ChEBI" id="CHEBI:57856"/>
        <dbReference type="ChEBI" id="CHEBI:59789"/>
        <dbReference type="ChEBI" id="CHEBI:167623"/>
        <dbReference type="ChEBI" id="CHEBI:172880"/>
    </reaction>
    <physiologicalReaction direction="left-to-right" evidence="5">
        <dbReference type="Rhea" id="RHEA:78480"/>
    </physiologicalReaction>
</comment>
<name>A0A392QFY9_9FABA</name>
<evidence type="ECO:0000313" key="9">
    <source>
        <dbReference type="Proteomes" id="UP000265520"/>
    </source>
</evidence>
<protein>
    <recommendedName>
        <fullName evidence="1">Trimethylguanosine synthase</fullName>
    </recommendedName>
    <alternativeName>
        <fullName evidence="7">Cap-specific guanine-N(2) methyltransferase</fullName>
    </alternativeName>
</protein>
<comment type="catalytic activity">
    <reaction evidence="6">
        <text>a 5'-end (N(7)-methyl 5'-triphosphoguanosine)-ribonucleoside in snRNA + S-adenosyl-L-methionine = a 5'-end (N(2),N(7)-dimethyl 5'-triphosphoguanosine)-ribonucleoside in snRNA + S-adenosyl-L-homocysteine + H(+)</text>
        <dbReference type="Rhea" id="RHEA:78471"/>
        <dbReference type="Rhea" id="RHEA-COMP:19085"/>
        <dbReference type="Rhea" id="RHEA-COMP:19087"/>
        <dbReference type="ChEBI" id="CHEBI:15378"/>
        <dbReference type="ChEBI" id="CHEBI:57856"/>
        <dbReference type="ChEBI" id="CHEBI:59789"/>
        <dbReference type="ChEBI" id="CHEBI:156461"/>
        <dbReference type="ChEBI" id="CHEBI:172880"/>
    </reaction>
    <physiologicalReaction direction="left-to-right" evidence="6">
        <dbReference type="Rhea" id="RHEA:78472"/>
    </physiologicalReaction>
</comment>
<dbReference type="InterPro" id="IPR019012">
    <property type="entry name" value="RNA_cap_Gua-N2-MeTrfase"/>
</dbReference>
<evidence type="ECO:0000256" key="5">
    <source>
        <dbReference type="ARBA" id="ARBA00048763"/>
    </source>
</evidence>
<evidence type="ECO:0000256" key="3">
    <source>
        <dbReference type="ARBA" id="ARBA00047418"/>
    </source>
</evidence>
<comment type="catalytic activity">
    <reaction evidence="3">
        <text>a 5'-end (N(2),N(7)-dimethyl 5'-triphosphoguanosine)-ribonucleoside in snoRNA + S-adenosyl-L-methionine = a 5'-end (N(2),N(2),N(7)-trimethyl 5'-triphosphoguanosine)-ribonucleoside in snoRNA + S-adenosyl-L-homocysteine + H(+)</text>
        <dbReference type="Rhea" id="RHEA:78507"/>
        <dbReference type="Rhea" id="RHEA-COMP:19088"/>
        <dbReference type="Rhea" id="RHEA-COMP:19090"/>
        <dbReference type="ChEBI" id="CHEBI:15378"/>
        <dbReference type="ChEBI" id="CHEBI:57856"/>
        <dbReference type="ChEBI" id="CHEBI:59789"/>
        <dbReference type="ChEBI" id="CHEBI:167623"/>
        <dbReference type="ChEBI" id="CHEBI:172880"/>
    </reaction>
    <physiologicalReaction direction="left-to-right" evidence="3">
        <dbReference type="Rhea" id="RHEA:78508"/>
    </physiologicalReaction>
</comment>
<keyword evidence="9" id="KW-1185">Reference proteome</keyword>
<dbReference type="EMBL" id="LXQA010132385">
    <property type="protein sequence ID" value="MCI22797.1"/>
    <property type="molecule type" value="Genomic_DNA"/>
</dbReference>
<evidence type="ECO:0000256" key="1">
    <source>
        <dbReference type="ARBA" id="ARBA00018517"/>
    </source>
</evidence>